<accession>A0A8H3IGD5</accession>
<dbReference type="OrthoDB" id="2421327at2759"/>
<dbReference type="EMBL" id="CAJPDT010000045">
    <property type="protein sequence ID" value="CAF9927037.1"/>
    <property type="molecule type" value="Genomic_DNA"/>
</dbReference>
<comment type="caution">
    <text evidence="2">The sequence shown here is derived from an EMBL/GenBank/DDBJ whole genome shotgun (WGS) entry which is preliminary data.</text>
</comment>
<keyword evidence="3" id="KW-1185">Reference proteome</keyword>
<gene>
    <name evidence="2" type="ORF">IMSHALPRED_007105</name>
</gene>
<feature type="region of interest" description="Disordered" evidence="1">
    <location>
        <begin position="53"/>
        <end position="90"/>
    </location>
</feature>
<evidence type="ECO:0000256" key="1">
    <source>
        <dbReference type="SAM" id="MobiDB-lite"/>
    </source>
</evidence>
<feature type="compositionally biased region" description="Polar residues" evidence="1">
    <location>
        <begin position="57"/>
        <end position="80"/>
    </location>
</feature>
<proteinExistence type="predicted"/>
<dbReference type="AlphaFoldDB" id="A0A8H3IGD5"/>
<feature type="region of interest" description="Disordered" evidence="1">
    <location>
        <begin position="1"/>
        <end position="37"/>
    </location>
</feature>
<organism evidence="2 3">
    <name type="scientific">Imshaugia aleurites</name>
    <dbReference type="NCBI Taxonomy" id="172621"/>
    <lineage>
        <taxon>Eukaryota</taxon>
        <taxon>Fungi</taxon>
        <taxon>Dikarya</taxon>
        <taxon>Ascomycota</taxon>
        <taxon>Pezizomycotina</taxon>
        <taxon>Lecanoromycetes</taxon>
        <taxon>OSLEUM clade</taxon>
        <taxon>Lecanoromycetidae</taxon>
        <taxon>Lecanorales</taxon>
        <taxon>Lecanorineae</taxon>
        <taxon>Parmeliaceae</taxon>
        <taxon>Imshaugia</taxon>
    </lineage>
</organism>
<evidence type="ECO:0000313" key="3">
    <source>
        <dbReference type="Proteomes" id="UP000664534"/>
    </source>
</evidence>
<protein>
    <submittedName>
        <fullName evidence="2">Uncharacterized protein</fullName>
    </submittedName>
</protein>
<reference evidence="2" key="1">
    <citation type="submission" date="2021-03" db="EMBL/GenBank/DDBJ databases">
        <authorList>
            <person name="Tagirdzhanova G."/>
        </authorList>
    </citation>
    <scope>NUCLEOTIDE SEQUENCE</scope>
</reference>
<dbReference type="Proteomes" id="UP000664534">
    <property type="component" value="Unassembled WGS sequence"/>
</dbReference>
<evidence type="ECO:0000313" key="2">
    <source>
        <dbReference type="EMBL" id="CAF9927037.1"/>
    </source>
</evidence>
<sequence length="136" mass="14100">MASAPSKVAPQPANISATRTPAPAAAPPPVATSLQGNQAGLVATPLLPASGVIPPSAFNSHQQGSEGRAVNTNPGQSNAPTPLASAKSLEQDQDTQYGRYIYRCGELTWFNRGSAWCLSVITTDLATLLLTNMPPF</sequence>
<name>A0A8H3IGD5_9LECA</name>